<evidence type="ECO:0000256" key="3">
    <source>
        <dbReference type="ARBA" id="ARBA00022898"/>
    </source>
</evidence>
<dbReference type="GO" id="GO:0030632">
    <property type="term" value="P:D-alanine biosynthetic process"/>
    <property type="evidence" value="ECO:0007669"/>
    <property type="project" value="UniProtKB-UniRule"/>
</dbReference>
<dbReference type="InterPro" id="IPR001608">
    <property type="entry name" value="Ala_racemase_N"/>
</dbReference>
<dbReference type="EMBL" id="OX365700">
    <property type="protein sequence ID" value="CAI4032222.1"/>
    <property type="molecule type" value="Genomic_DNA"/>
</dbReference>
<comment type="pathway">
    <text evidence="5">Amino-acid biosynthesis; D-alanine biosynthesis; D-alanine from L-alanine: step 1/1.</text>
</comment>
<gene>
    <name evidence="9" type="ORF">DNFV4_02650</name>
</gene>
<dbReference type="EC" id="5.1.1.1" evidence="5"/>
<dbReference type="PRINTS" id="PR00992">
    <property type="entry name" value="ALARACEMASE"/>
</dbReference>
<evidence type="ECO:0000256" key="1">
    <source>
        <dbReference type="ARBA" id="ARBA00000316"/>
    </source>
</evidence>
<dbReference type="SMART" id="SM01005">
    <property type="entry name" value="Ala_racemase_C"/>
    <property type="match status" value="1"/>
</dbReference>
<comment type="similarity">
    <text evidence="5">Belongs to the alanine racemase family.</text>
</comment>
<dbReference type="InterPro" id="IPR000821">
    <property type="entry name" value="Ala_racemase"/>
</dbReference>
<feature type="active site" description="Proton acceptor; specific for D-alanine" evidence="5">
    <location>
        <position position="2"/>
    </location>
</feature>
<evidence type="ECO:0000313" key="9">
    <source>
        <dbReference type="EMBL" id="CAI4032222.1"/>
    </source>
</evidence>
<dbReference type="Proteomes" id="UP001179121">
    <property type="component" value="Chromosome"/>
</dbReference>
<proteinExistence type="inferred from homology"/>
<feature type="domain" description="Alanine racemase C-terminal" evidence="8">
    <location>
        <begin position="208"/>
        <end position="336"/>
    </location>
</feature>
<keyword evidence="10" id="KW-1185">Reference proteome</keyword>
<comment type="catalytic activity">
    <reaction evidence="1 5">
        <text>L-alanine = D-alanine</text>
        <dbReference type="Rhea" id="RHEA:20249"/>
        <dbReference type="ChEBI" id="CHEBI:57416"/>
        <dbReference type="ChEBI" id="CHEBI:57972"/>
        <dbReference type="EC" id="5.1.1.1"/>
    </reaction>
</comment>
<evidence type="ECO:0000256" key="6">
    <source>
        <dbReference type="PIRSR" id="PIRSR600821-50"/>
    </source>
</evidence>
<keyword evidence="3 5" id="KW-0663">Pyridoxal phosphate</keyword>
<evidence type="ECO:0000259" key="8">
    <source>
        <dbReference type="SMART" id="SM01005"/>
    </source>
</evidence>
<feature type="binding site" evidence="5 7">
    <location>
        <position position="100"/>
    </location>
    <ligand>
        <name>substrate</name>
    </ligand>
</feature>
<protein>
    <recommendedName>
        <fullName evidence="5">Alanine racemase</fullName>
        <ecNumber evidence="5">5.1.1.1</ecNumber>
    </recommendedName>
</protein>
<dbReference type="SUPFAM" id="SSF50621">
    <property type="entry name" value="Alanine racemase C-terminal domain-like"/>
    <property type="match status" value="1"/>
</dbReference>
<reference evidence="9" key="1">
    <citation type="submission" date="2022-10" db="EMBL/GenBank/DDBJ databases">
        <authorList>
            <person name="Koch H."/>
        </authorList>
    </citation>
    <scope>NUCLEOTIDE SEQUENCE</scope>
    <source>
        <strain evidence="9">DNF</strain>
    </source>
</reference>
<evidence type="ECO:0000256" key="2">
    <source>
        <dbReference type="ARBA" id="ARBA00001933"/>
    </source>
</evidence>
<dbReference type="PANTHER" id="PTHR30511:SF0">
    <property type="entry name" value="ALANINE RACEMASE, CATABOLIC-RELATED"/>
    <property type="match status" value="1"/>
</dbReference>
<feature type="modified residue" description="N6-(pyridoxal phosphate)lysine" evidence="5 6">
    <location>
        <position position="2"/>
    </location>
</feature>
<accession>A0AA86T5U9</accession>
<dbReference type="AlphaFoldDB" id="A0AA86T5U9"/>
<comment type="cofactor">
    <cofactor evidence="2 5 6">
        <name>pyridoxal 5'-phosphate</name>
        <dbReference type="ChEBI" id="CHEBI:597326"/>
    </cofactor>
</comment>
<dbReference type="Gene3D" id="3.20.20.10">
    <property type="entry name" value="Alanine racemase"/>
    <property type="match status" value="1"/>
</dbReference>
<dbReference type="GO" id="GO:0005829">
    <property type="term" value="C:cytosol"/>
    <property type="evidence" value="ECO:0007669"/>
    <property type="project" value="TreeGrafter"/>
</dbReference>
<dbReference type="GO" id="GO:0008784">
    <property type="term" value="F:alanine racemase activity"/>
    <property type="evidence" value="ECO:0007669"/>
    <property type="project" value="UniProtKB-UniRule"/>
</dbReference>
<name>A0AA86T5U9_9BACT</name>
<dbReference type="GO" id="GO:0030170">
    <property type="term" value="F:pyridoxal phosphate binding"/>
    <property type="evidence" value="ECO:0007669"/>
    <property type="project" value="UniProtKB-UniRule"/>
</dbReference>
<keyword evidence="4 5" id="KW-0413">Isomerase</keyword>
<dbReference type="PANTHER" id="PTHR30511">
    <property type="entry name" value="ALANINE RACEMASE"/>
    <property type="match status" value="1"/>
</dbReference>
<organism evidence="9 10">
    <name type="scientific">Nitrospira tepida</name>
    <dbReference type="NCBI Taxonomy" id="2973512"/>
    <lineage>
        <taxon>Bacteria</taxon>
        <taxon>Pseudomonadati</taxon>
        <taxon>Nitrospirota</taxon>
        <taxon>Nitrospiria</taxon>
        <taxon>Nitrospirales</taxon>
        <taxon>Nitrospiraceae</taxon>
        <taxon>Nitrospira</taxon>
    </lineage>
</organism>
<dbReference type="HAMAP" id="MF_01201">
    <property type="entry name" value="Ala_racemase"/>
    <property type="match status" value="1"/>
</dbReference>
<dbReference type="InterPro" id="IPR029066">
    <property type="entry name" value="PLP-binding_barrel"/>
</dbReference>
<comment type="function">
    <text evidence="5">Catalyzes the interconversion of L-alanine and D-alanine. May also act on other amino acids.</text>
</comment>
<sequence>MKANAYGHGAVAVSRALAQAGVTLLGVATLAEGIQLREAGIDAGVIVMGPLVQGEMPDLAAHRLTPVIYSEDFALDLARVLRDQTVPYPVHVEVETGMGRLGVDQDRLLNLLQAPAFKGPLRLEGLMSHFADADSDDPSYTQSQLAQFTGLLERIRRAGVTVPLAHVANTAGILRFPASHLDAVRPGIGLYGYHHSTNQEADVPLRPVLSLLTQIVQVRTIRPGETVSYNRTFRASRATRVGVLPIGYADGYNRLLSNKGTVLIGGKRAPVVGRVCMDMTMVDVTDVPEAQVGADVALIGEQGAERISAVDLARWQGTIPYEVLCAIGPRVRRLHIY</sequence>
<dbReference type="KEGG" id="nti:DNFV4_02650"/>
<evidence type="ECO:0000256" key="5">
    <source>
        <dbReference type="HAMAP-Rule" id="MF_01201"/>
    </source>
</evidence>
<dbReference type="FunFam" id="3.20.20.10:FF:000002">
    <property type="entry name" value="Alanine racemase"/>
    <property type="match status" value="1"/>
</dbReference>
<evidence type="ECO:0000313" key="10">
    <source>
        <dbReference type="Proteomes" id="UP001179121"/>
    </source>
</evidence>
<evidence type="ECO:0000256" key="4">
    <source>
        <dbReference type="ARBA" id="ARBA00023235"/>
    </source>
</evidence>
<evidence type="ECO:0000256" key="7">
    <source>
        <dbReference type="PIRSR" id="PIRSR600821-52"/>
    </source>
</evidence>
<dbReference type="InterPro" id="IPR011079">
    <property type="entry name" value="Ala_racemase_C"/>
</dbReference>
<dbReference type="CDD" id="cd00430">
    <property type="entry name" value="PLPDE_III_AR"/>
    <property type="match status" value="1"/>
</dbReference>
<dbReference type="NCBIfam" id="TIGR00492">
    <property type="entry name" value="alr"/>
    <property type="match status" value="1"/>
</dbReference>
<dbReference type="Gene3D" id="2.40.37.10">
    <property type="entry name" value="Lyase, Ornithine Decarboxylase, Chain A, domain 1"/>
    <property type="match status" value="1"/>
</dbReference>
<feature type="binding site" evidence="5 7">
    <location>
        <position position="277"/>
    </location>
    <ligand>
        <name>substrate</name>
    </ligand>
</feature>
<dbReference type="Pfam" id="PF01168">
    <property type="entry name" value="Ala_racemase_N"/>
    <property type="match status" value="1"/>
</dbReference>
<dbReference type="InterPro" id="IPR009006">
    <property type="entry name" value="Ala_racemase/Decarboxylase_C"/>
</dbReference>
<dbReference type="SUPFAM" id="SSF51419">
    <property type="entry name" value="PLP-binding barrel"/>
    <property type="match status" value="1"/>
</dbReference>
<feature type="active site" description="Proton acceptor; specific for L-alanine" evidence="5">
    <location>
        <position position="229"/>
    </location>
</feature>
<dbReference type="Pfam" id="PF00842">
    <property type="entry name" value="Ala_racemase_C"/>
    <property type="match status" value="1"/>
</dbReference>